<keyword evidence="3" id="KW-1185">Reference proteome</keyword>
<sequence length="135" mass="15030">MKKNKIFSVILSLALVFGVGFTALSFPTTASAKIEDAWEDTIITGYNKHTVELSATEGFPYLKVQVINRGADTVTATLRHKDTGRIVMNEKVGSGKIFDFKKNDGIRSGTYEFTFHSEHANLDVYYAGKTSDIKW</sequence>
<accession>A0A1H2Q7D0</accession>
<keyword evidence="1" id="KW-0732">Signal</keyword>
<feature type="signal peptide" evidence="1">
    <location>
        <begin position="1"/>
        <end position="32"/>
    </location>
</feature>
<evidence type="ECO:0000256" key="1">
    <source>
        <dbReference type="SAM" id="SignalP"/>
    </source>
</evidence>
<dbReference type="Proteomes" id="UP000198534">
    <property type="component" value="Unassembled WGS sequence"/>
</dbReference>
<protein>
    <submittedName>
        <fullName evidence="2">Uncharacterized protein</fullName>
    </submittedName>
</protein>
<feature type="chain" id="PRO_5011450476" evidence="1">
    <location>
        <begin position="33"/>
        <end position="135"/>
    </location>
</feature>
<evidence type="ECO:0000313" key="2">
    <source>
        <dbReference type="EMBL" id="SDW03092.1"/>
    </source>
</evidence>
<reference evidence="2 3" key="1">
    <citation type="submission" date="2016-10" db="EMBL/GenBank/DDBJ databases">
        <authorList>
            <person name="de Groot N.N."/>
        </authorList>
    </citation>
    <scope>NUCLEOTIDE SEQUENCE [LARGE SCALE GENOMIC DNA]</scope>
    <source>
        <strain evidence="2 3">DSM 45610</strain>
    </source>
</reference>
<evidence type="ECO:0000313" key="3">
    <source>
        <dbReference type="Proteomes" id="UP000198534"/>
    </source>
</evidence>
<organism evidence="2 3">
    <name type="scientific">Marininema mesophilum</name>
    <dbReference type="NCBI Taxonomy" id="1048340"/>
    <lineage>
        <taxon>Bacteria</taxon>
        <taxon>Bacillati</taxon>
        <taxon>Bacillota</taxon>
        <taxon>Bacilli</taxon>
        <taxon>Bacillales</taxon>
        <taxon>Thermoactinomycetaceae</taxon>
        <taxon>Marininema</taxon>
    </lineage>
</organism>
<gene>
    <name evidence="2" type="ORF">SAMN05444487_101131</name>
</gene>
<dbReference type="RefSeq" id="WP_091734668.1">
    <property type="nucleotide sequence ID" value="NZ_FNNQ01000001.1"/>
</dbReference>
<dbReference type="AlphaFoldDB" id="A0A1H2Q7D0"/>
<dbReference type="EMBL" id="FNNQ01000001">
    <property type="protein sequence ID" value="SDW03092.1"/>
    <property type="molecule type" value="Genomic_DNA"/>
</dbReference>
<proteinExistence type="predicted"/>
<name>A0A1H2Q7D0_9BACL</name>